<dbReference type="Proteomes" id="UP000294513">
    <property type="component" value="Unassembled WGS sequence"/>
</dbReference>
<evidence type="ECO:0000313" key="3">
    <source>
        <dbReference type="Proteomes" id="UP000294513"/>
    </source>
</evidence>
<evidence type="ECO:0000256" key="1">
    <source>
        <dbReference type="SAM" id="MobiDB-lite"/>
    </source>
</evidence>
<dbReference type="AlphaFoldDB" id="A0A4R4ZXE3"/>
<protein>
    <submittedName>
        <fullName evidence="2">Uncharacterized protein</fullName>
    </submittedName>
</protein>
<dbReference type="EMBL" id="SMKU01000509">
    <property type="protein sequence ID" value="TDD62984.1"/>
    <property type="molecule type" value="Genomic_DNA"/>
</dbReference>
<sequence length="71" mass="7860">MAPPRHPGHRRAPVHHHTAPGPKSGCAGLTLYTIIRELQPLLATWTGACPTCHQAMNPHTAEDRHNLTKHY</sequence>
<keyword evidence="3" id="KW-1185">Reference proteome</keyword>
<gene>
    <name evidence="2" type="ORF">E1298_44160</name>
</gene>
<name>A0A4R4ZXE3_9ACTN</name>
<dbReference type="OrthoDB" id="3405222at2"/>
<feature type="compositionally biased region" description="Basic residues" evidence="1">
    <location>
        <begin position="1"/>
        <end position="18"/>
    </location>
</feature>
<organism evidence="2 3">
    <name type="scientific">Actinomadura rubrisoli</name>
    <dbReference type="NCBI Taxonomy" id="2530368"/>
    <lineage>
        <taxon>Bacteria</taxon>
        <taxon>Bacillati</taxon>
        <taxon>Actinomycetota</taxon>
        <taxon>Actinomycetes</taxon>
        <taxon>Streptosporangiales</taxon>
        <taxon>Thermomonosporaceae</taxon>
        <taxon>Actinomadura</taxon>
    </lineage>
</organism>
<reference evidence="2 3" key="1">
    <citation type="submission" date="2019-03" db="EMBL/GenBank/DDBJ databases">
        <title>Draft genome sequences of novel Actinobacteria.</title>
        <authorList>
            <person name="Sahin N."/>
            <person name="Ay H."/>
            <person name="Saygin H."/>
        </authorList>
    </citation>
    <scope>NUCLEOTIDE SEQUENCE [LARGE SCALE GENOMIC DNA]</scope>
    <source>
        <strain evidence="2 3">H3C3</strain>
    </source>
</reference>
<comment type="caution">
    <text evidence="2">The sequence shown here is derived from an EMBL/GenBank/DDBJ whole genome shotgun (WGS) entry which is preliminary data.</text>
</comment>
<proteinExistence type="predicted"/>
<evidence type="ECO:0000313" key="2">
    <source>
        <dbReference type="EMBL" id="TDD62984.1"/>
    </source>
</evidence>
<feature type="region of interest" description="Disordered" evidence="1">
    <location>
        <begin position="1"/>
        <end position="24"/>
    </location>
</feature>
<accession>A0A4R4ZXE3</accession>